<reference evidence="4" key="4">
    <citation type="submission" date="2019-03" db="UniProtKB">
        <authorList>
            <consortium name="EnsemblPlants"/>
        </authorList>
    </citation>
    <scope>IDENTIFICATION</scope>
</reference>
<evidence type="ECO:0000259" key="3">
    <source>
        <dbReference type="PROSITE" id="PS51455"/>
    </source>
</evidence>
<evidence type="ECO:0000256" key="1">
    <source>
        <dbReference type="ARBA" id="ARBA00012172"/>
    </source>
</evidence>
<dbReference type="GO" id="GO:0046854">
    <property type="term" value="P:phosphatidylinositol phosphate biosynthetic process"/>
    <property type="evidence" value="ECO:0007669"/>
    <property type="project" value="TreeGrafter"/>
</dbReference>
<proteinExistence type="predicted"/>
<dbReference type="GO" id="GO:0005524">
    <property type="term" value="F:ATP binding"/>
    <property type="evidence" value="ECO:0007669"/>
    <property type="project" value="UniProtKB-UniRule"/>
</dbReference>
<reference evidence="4" key="5">
    <citation type="journal article" date="2021" name="G3 (Bethesda)">
        <title>Aegilops tauschii genome assembly Aet v5.0 features greater sequence contiguity and improved annotation.</title>
        <authorList>
            <person name="Wang L."/>
            <person name="Zhu T."/>
            <person name="Rodriguez J.C."/>
            <person name="Deal K.R."/>
            <person name="Dubcovsky J."/>
            <person name="McGuire P.E."/>
            <person name="Lux T."/>
            <person name="Spannagl M."/>
            <person name="Mayer K.F.X."/>
            <person name="Baldrich P."/>
            <person name="Meyers B.C."/>
            <person name="Huo N."/>
            <person name="Gu Y.Q."/>
            <person name="Zhou H."/>
            <person name="Devos K.M."/>
            <person name="Bennetzen J.L."/>
            <person name="Unver T."/>
            <person name="Budak H."/>
            <person name="Gulick P.J."/>
            <person name="Galiba G."/>
            <person name="Kalapos B."/>
            <person name="Nelson D.R."/>
            <person name="Li P."/>
            <person name="You F.M."/>
            <person name="Luo M.C."/>
            <person name="Dvorak J."/>
        </authorList>
    </citation>
    <scope>NUCLEOTIDE SEQUENCE [LARGE SCALE GENOMIC DNA]</scope>
    <source>
        <strain evidence="4">cv. AL8/78</strain>
    </source>
</reference>
<dbReference type="PROSITE" id="PS51455">
    <property type="entry name" value="PIPK"/>
    <property type="match status" value="1"/>
</dbReference>
<dbReference type="PANTHER" id="PTHR23086:SF123">
    <property type="entry name" value="PHOSPHATIDYLINOSITOL 4-PHOSPHATE 5-KINASE"/>
    <property type="match status" value="1"/>
</dbReference>
<dbReference type="InterPro" id="IPR027483">
    <property type="entry name" value="PInositol-4-P-4/5-kinase_C_sf"/>
</dbReference>
<accession>A0A453DD73</accession>
<keyword evidence="2" id="KW-0067">ATP-binding</keyword>
<keyword evidence="2" id="KW-0547">Nucleotide-binding</keyword>
<keyword evidence="2" id="KW-0808">Transferase</keyword>
<dbReference type="Gramene" id="AET2Gv21191400.6">
    <property type="protein sequence ID" value="AET2Gv21191400.6"/>
    <property type="gene ID" value="AET2Gv21191400"/>
</dbReference>
<keyword evidence="5" id="KW-1185">Reference proteome</keyword>
<keyword evidence="2" id="KW-0418">Kinase</keyword>
<dbReference type="InterPro" id="IPR002498">
    <property type="entry name" value="PInositol-4-P-4/5-kinase_core"/>
</dbReference>
<protein>
    <recommendedName>
        <fullName evidence="1">1-phosphatidylinositol-4-phosphate 5-kinase</fullName>
        <ecNumber evidence="1">2.7.1.68</ecNumber>
    </recommendedName>
</protein>
<organism evidence="4 5">
    <name type="scientific">Aegilops tauschii subsp. strangulata</name>
    <name type="common">Goatgrass</name>
    <dbReference type="NCBI Taxonomy" id="200361"/>
    <lineage>
        <taxon>Eukaryota</taxon>
        <taxon>Viridiplantae</taxon>
        <taxon>Streptophyta</taxon>
        <taxon>Embryophyta</taxon>
        <taxon>Tracheophyta</taxon>
        <taxon>Spermatophyta</taxon>
        <taxon>Magnoliopsida</taxon>
        <taxon>Liliopsida</taxon>
        <taxon>Poales</taxon>
        <taxon>Poaceae</taxon>
        <taxon>BOP clade</taxon>
        <taxon>Pooideae</taxon>
        <taxon>Triticodae</taxon>
        <taxon>Triticeae</taxon>
        <taxon>Triticinae</taxon>
        <taxon>Aegilops</taxon>
    </lineage>
</organism>
<sequence>LVMCRQIEIDSEFLKNQGIMDYSLLLGFHYRARQSLLRGGSLPESILQDNKLAVLSEQDAMEDDSAYNYREGLVLVQRGSNQDGKVAVGPHIRGSRLRSSSACYEEVDLLLPGTARLQIQLGVNMPARAEKEEKQEDGGKSLCQVYDVVLYIGIIDILQEYSMRKKVEHAYKSVKYNPLSISVVEPRSYSERFLNFIHTVFPENAPNQ</sequence>
<dbReference type="Pfam" id="PF01504">
    <property type="entry name" value="PIP5K"/>
    <property type="match status" value="1"/>
</dbReference>
<feature type="domain" description="PIPK" evidence="3">
    <location>
        <begin position="1"/>
        <end position="201"/>
    </location>
</feature>
<reference evidence="5" key="1">
    <citation type="journal article" date="2014" name="Science">
        <title>Ancient hybridizations among the ancestral genomes of bread wheat.</title>
        <authorList>
            <consortium name="International Wheat Genome Sequencing Consortium,"/>
            <person name="Marcussen T."/>
            <person name="Sandve S.R."/>
            <person name="Heier L."/>
            <person name="Spannagl M."/>
            <person name="Pfeifer M."/>
            <person name="Jakobsen K.S."/>
            <person name="Wulff B.B."/>
            <person name="Steuernagel B."/>
            <person name="Mayer K.F."/>
            <person name="Olsen O.A."/>
        </authorList>
    </citation>
    <scope>NUCLEOTIDE SEQUENCE [LARGE SCALE GENOMIC DNA]</scope>
    <source>
        <strain evidence="5">cv. AL8/78</strain>
    </source>
</reference>
<dbReference type="InterPro" id="IPR023610">
    <property type="entry name" value="PInositol-4/5-P-5/4-kinase"/>
</dbReference>
<dbReference type="GO" id="GO:0005886">
    <property type="term" value="C:plasma membrane"/>
    <property type="evidence" value="ECO:0007669"/>
    <property type="project" value="TreeGrafter"/>
</dbReference>
<evidence type="ECO:0000256" key="2">
    <source>
        <dbReference type="PROSITE-ProRule" id="PRU00781"/>
    </source>
</evidence>
<dbReference type="EnsemblPlants" id="AET2Gv21191400.6">
    <property type="protein sequence ID" value="AET2Gv21191400.6"/>
    <property type="gene ID" value="AET2Gv21191400"/>
</dbReference>
<dbReference type="Gene3D" id="3.30.810.10">
    <property type="entry name" value="2-Layer Sandwich"/>
    <property type="match status" value="1"/>
</dbReference>
<reference evidence="4" key="3">
    <citation type="journal article" date="2017" name="Nature">
        <title>Genome sequence of the progenitor of the wheat D genome Aegilops tauschii.</title>
        <authorList>
            <person name="Luo M.C."/>
            <person name="Gu Y.Q."/>
            <person name="Puiu D."/>
            <person name="Wang H."/>
            <person name="Twardziok S.O."/>
            <person name="Deal K.R."/>
            <person name="Huo N."/>
            <person name="Zhu T."/>
            <person name="Wang L."/>
            <person name="Wang Y."/>
            <person name="McGuire P.E."/>
            <person name="Liu S."/>
            <person name="Long H."/>
            <person name="Ramasamy R.K."/>
            <person name="Rodriguez J.C."/>
            <person name="Van S.L."/>
            <person name="Yuan L."/>
            <person name="Wang Z."/>
            <person name="Xia Z."/>
            <person name="Xiao L."/>
            <person name="Anderson O.D."/>
            <person name="Ouyang S."/>
            <person name="Liang Y."/>
            <person name="Zimin A.V."/>
            <person name="Pertea G."/>
            <person name="Qi P."/>
            <person name="Bennetzen J.L."/>
            <person name="Dai X."/>
            <person name="Dawson M.W."/>
            <person name="Muller H.G."/>
            <person name="Kugler K."/>
            <person name="Rivarola-Duarte L."/>
            <person name="Spannagl M."/>
            <person name="Mayer K.F.X."/>
            <person name="Lu F.H."/>
            <person name="Bevan M.W."/>
            <person name="Leroy P."/>
            <person name="Li P."/>
            <person name="You F.M."/>
            <person name="Sun Q."/>
            <person name="Liu Z."/>
            <person name="Lyons E."/>
            <person name="Wicker T."/>
            <person name="Salzberg S.L."/>
            <person name="Devos K.M."/>
            <person name="Dvorak J."/>
        </authorList>
    </citation>
    <scope>NUCLEOTIDE SEQUENCE [LARGE SCALE GENOMIC DNA]</scope>
    <source>
        <strain evidence="4">cv. AL8/78</strain>
    </source>
</reference>
<dbReference type="EC" id="2.7.1.68" evidence="1"/>
<dbReference type="GO" id="GO:0016308">
    <property type="term" value="F:1-phosphatidylinositol-4-phosphate 5-kinase activity"/>
    <property type="evidence" value="ECO:0007669"/>
    <property type="project" value="UniProtKB-EC"/>
</dbReference>
<dbReference type="PANTHER" id="PTHR23086">
    <property type="entry name" value="PHOSPHATIDYLINOSITOL-4-PHOSPHATE 5-KINASE"/>
    <property type="match status" value="1"/>
</dbReference>
<dbReference type="Proteomes" id="UP000015105">
    <property type="component" value="Chromosome 2D"/>
</dbReference>
<evidence type="ECO:0000313" key="4">
    <source>
        <dbReference type="EnsemblPlants" id="AET2Gv21191400.6"/>
    </source>
</evidence>
<dbReference type="SUPFAM" id="SSF56104">
    <property type="entry name" value="SAICAR synthase-like"/>
    <property type="match status" value="1"/>
</dbReference>
<dbReference type="SMART" id="SM00330">
    <property type="entry name" value="PIPKc"/>
    <property type="match status" value="1"/>
</dbReference>
<evidence type="ECO:0000313" key="5">
    <source>
        <dbReference type="Proteomes" id="UP000015105"/>
    </source>
</evidence>
<name>A0A453DD73_AEGTS</name>
<reference evidence="5" key="2">
    <citation type="journal article" date="2017" name="Nat. Plants">
        <title>The Aegilops tauschii genome reveals multiple impacts of transposons.</title>
        <authorList>
            <person name="Zhao G."/>
            <person name="Zou C."/>
            <person name="Li K."/>
            <person name="Wang K."/>
            <person name="Li T."/>
            <person name="Gao L."/>
            <person name="Zhang X."/>
            <person name="Wang H."/>
            <person name="Yang Z."/>
            <person name="Liu X."/>
            <person name="Jiang W."/>
            <person name="Mao L."/>
            <person name="Kong X."/>
            <person name="Jiao Y."/>
            <person name="Jia J."/>
        </authorList>
    </citation>
    <scope>NUCLEOTIDE SEQUENCE [LARGE SCALE GENOMIC DNA]</scope>
    <source>
        <strain evidence="5">cv. AL8/78</strain>
    </source>
</reference>
<dbReference type="AlphaFoldDB" id="A0A453DD73"/>